<dbReference type="PANTHER" id="PTHR45629:SF7">
    <property type="entry name" value="DNA EXCISION REPAIR PROTEIN ERCC-6-RELATED"/>
    <property type="match status" value="1"/>
</dbReference>
<accession>A0A7D3V7E1</accession>
<dbReference type="SUPFAM" id="SSF52540">
    <property type="entry name" value="P-loop containing nucleoside triphosphate hydrolases"/>
    <property type="match status" value="2"/>
</dbReference>
<dbReference type="InterPro" id="IPR050496">
    <property type="entry name" value="SNF2_RAD54_helicase_repair"/>
</dbReference>
<dbReference type="PANTHER" id="PTHR45629">
    <property type="entry name" value="SNF2/RAD54 FAMILY MEMBER"/>
    <property type="match status" value="1"/>
</dbReference>
<dbReference type="InterPro" id="IPR014001">
    <property type="entry name" value="Helicase_ATP-bd"/>
</dbReference>
<dbReference type="Proteomes" id="UP001162001">
    <property type="component" value="Segment"/>
</dbReference>
<dbReference type="EMBL" id="MT418680">
    <property type="protein sequence ID" value="QKF93776.1"/>
    <property type="molecule type" value="Genomic_DNA"/>
</dbReference>
<dbReference type="InterPro" id="IPR006935">
    <property type="entry name" value="Helicase/UvrB_N"/>
</dbReference>
<evidence type="ECO:0000259" key="2">
    <source>
        <dbReference type="PROSITE" id="PS51192"/>
    </source>
</evidence>
<keyword evidence="1" id="KW-0378">Hydrolase</keyword>
<keyword evidence="4" id="KW-0547">Nucleotide-binding</keyword>
<protein>
    <submittedName>
        <fullName evidence="4">DEAD/SNF2-like helicase</fullName>
    </submittedName>
</protein>
<evidence type="ECO:0000313" key="4">
    <source>
        <dbReference type="EMBL" id="QKF93776.1"/>
    </source>
</evidence>
<dbReference type="GO" id="GO:0005524">
    <property type="term" value="F:ATP binding"/>
    <property type="evidence" value="ECO:0007669"/>
    <property type="project" value="InterPro"/>
</dbReference>
<dbReference type="InterPro" id="IPR001650">
    <property type="entry name" value="Helicase_C-like"/>
</dbReference>
<dbReference type="PROSITE" id="PS51192">
    <property type="entry name" value="HELICASE_ATP_BIND_1"/>
    <property type="match status" value="1"/>
</dbReference>
<evidence type="ECO:0000256" key="1">
    <source>
        <dbReference type="ARBA" id="ARBA00022801"/>
    </source>
</evidence>
<feature type="domain" description="Helicase C-terminal" evidence="3">
    <location>
        <begin position="318"/>
        <end position="472"/>
    </location>
</feature>
<proteinExistence type="predicted"/>
<dbReference type="GO" id="GO:0016787">
    <property type="term" value="F:hydrolase activity"/>
    <property type="evidence" value="ECO:0007669"/>
    <property type="project" value="UniProtKB-KW"/>
</dbReference>
<reference evidence="4 5" key="1">
    <citation type="submission" date="2020-04" db="EMBL/GenBank/DDBJ databases">
        <title>Advantages and limits of metagenomic assembly and binning of a giant virus.</title>
        <authorList>
            <person name="Schulz F."/>
            <person name="Andreani J."/>
            <person name="Francis R."/>
            <person name="Boudjemaa H."/>
            <person name="Bou Khalil J.Y."/>
            <person name="Lee J."/>
            <person name="La Scola B."/>
            <person name="Woyke T."/>
        </authorList>
    </citation>
    <scope>NUCLEOTIDE SEQUENCE [LARGE SCALE GENOMIC DNA]</scope>
    <source>
        <strain evidence="4 5">FV1/VV64</strain>
    </source>
</reference>
<keyword evidence="4" id="KW-0067">ATP-binding</keyword>
<dbReference type="Gene3D" id="3.40.50.300">
    <property type="entry name" value="P-loop containing nucleotide triphosphate hydrolases"/>
    <property type="match status" value="2"/>
</dbReference>
<dbReference type="PROSITE" id="PS51194">
    <property type="entry name" value="HELICASE_CTER"/>
    <property type="match status" value="1"/>
</dbReference>
<organism evidence="4 5">
    <name type="scientific">Fadolivirus FV1/VV64</name>
    <dbReference type="NCBI Taxonomy" id="3070911"/>
    <lineage>
        <taxon>Viruses</taxon>
        <taxon>Varidnaviria</taxon>
        <taxon>Bamfordvirae</taxon>
        <taxon>Nucleocytoviricota</taxon>
        <taxon>Megaviricetes</taxon>
        <taxon>Imitervirales</taxon>
        <taxon>Mimiviridae</taxon>
        <taxon>Klosneuvirinae</taxon>
        <taxon>Fadolivirus</taxon>
        <taxon>Fadolivirus algeromassiliense</taxon>
    </lineage>
</organism>
<sequence length="475" mass="54621">MIIFICMDYDKLHRRINHMIEYETDDFFVNINLKPEIADKLLEYQFMHVFNLMTAFRSHNIVLDGSDMGTGKTYTAIALCKQLNIKPFIICPKPVISNWRYVCDAFNVTPLGIVNYECIKAGKYYDKKGNRVDCNFIEVREINKNNIEFKWKLPRYSVVIFDEVHKCKNTKSQNGKLLLSTKDLWKVLMLSATLSDKPETFHIYGYMLGCYKNIRQASNWIHGMLLEDKSNLSSKPQLSAINKYIYPERGSRMRISELGDKFPSNQISADCYYIDEDKRELVNNSFKKINELSTKLNSALETNNNAEILKELTKARMLLEELKISIIEEMANDYIENGYNVVIFVNFNNTINKLSKILNTDCIVNGGVTDEDRNNNIEKFQSNKSNIIICNISIASGISLHDLHGVPRVSIISPSFSSYDLIQSLGRICRAGSKTPALQRIIYCANTCETIICNRLKEKLKFLSKLNDSDLINID</sequence>
<dbReference type="GO" id="GO:0003677">
    <property type="term" value="F:DNA binding"/>
    <property type="evidence" value="ECO:0007669"/>
    <property type="project" value="InterPro"/>
</dbReference>
<dbReference type="Pfam" id="PF00271">
    <property type="entry name" value="Helicase_C"/>
    <property type="match status" value="1"/>
</dbReference>
<dbReference type="InterPro" id="IPR027417">
    <property type="entry name" value="P-loop_NTPase"/>
</dbReference>
<dbReference type="GO" id="GO:0004386">
    <property type="term" value="F:helicase activity"/>
    <property type="evidence" value="ECO:0007669"/>
    <property type="project" value="UniProtKB-KW"/>
</dbReference>
<keyword evidence="5" id="KW-1185">Reference proteome</keyword>
<gene>
    <name evidence="4" type="ORF">Fadolivirus_1_318</name>
</gene>
<evidence type="ECO:0000313" key="5">
    <source>
        <dbReference type="Proteomes" id="UP001162001"/>
    </source>
</evidence>
<evidence type="ECO:0000259" key="3">
    <source>
        <dbReference type="PROSITE" id="PS51194"/>
    </source>
</evidence>
<dbReference type="SMART" id="SM00490">
    <property type="entry name" value="HELICc"/>
    <property type="match status" value="1"/>
</dbReference>
<dbReference type="Pfam" id="PF04851">
    <property type="entry name" value="ResIII"/>
    <property type="match status" value="1"/>
</dbReference>
<keyword evidence="4" id="KW-0347">Helicase</keyword>
<feature type="domain" description="Helicase ATP-binding" evidence="2">
    <location>
        <begin position="53"/>
        <end position="212"/>
    </location>
</feature>
<name>A0A7D3V7E1_9VIRU</name>